<gene>
    <name evidence="2" type="ORF">J2Z28_001397</name>
</gene>
<keyword evidence="3" id="KW-1185">Reference proteome</keyword>
<dbReference type="Proteomes" id="UP000810207">
    <property type="component" value="Unassembled WGS sequence"/>
</dbReference>
<dbReference type="EMBL" id="JAGIKV010000004">
    <property type="protein sequence ID" value="MBP2244784.1"/>
    <property type="molecule type" value="Genomic_DNA"/>
</dbReference>
<sequence>MNNSRGTGAGRSEMPEKGRVPRPGAAYVFYGILPAILV</sequence>
<organism evidence="2 3">
    <name type="scientific">Paenibacillus xylanexedens</name>
    <dbReference type="NCBI Taxonomy" id="528191"/>
    <lineage>
        <taxon>Bacteria</taxon>
        <taxon>Bacillati</taxon>
        <taxon>Bacillota</taxon>
        <taxon>Bacilli</taxon>
        <taxon>Bacillales</taxon>
        <taxon>Paenibacillaceae</taxon>
        <taxon>Paenibacillus</taxon>
    </lineage>
</organism>
<accession>A0ABS4RR44</accession>
<feature type="region of interest" description="Disordered" evidence="1">
    <location>
        <begin position="1"/>
        <end position="22"/>
    </location>
</feature>
<evidence type="ECO:0000313" key="3">
    <source>
        <dbReference type="Proteomes" id="UP000810207"/>
    </source>
</evidence>
<evidence type="ECO:0000256" key="1">
    <source>
        <dbReference type="SAM" id="MobiDB-lite"/>
    </source>
</evidence>
<proteinExistence type="predicted"/>
<comment type="caution">
    <text evidence="2">The sequence shown here is derived from an EMBL/GenBank/DDBJ whole genome shotgun (WGS) entry which is preliminary data.</text>
</comment>
<reference evidence="2 3" key="1">
    <citation type="submission" date="2021-03" db="EMBL/GenBank/DDBJ databases">
        <title>Genomic Encyclopedia of Type Strains, Phase IV (KMG-IV): sequencing the most valuable type-strain genomes for metagenomic binning, comparative biology and taxonomic classification.</title>
        <authorList>
            <person name="Goeker M."/>
        </authorList>
    </citation>
    <scope>NUCLEOTIDE SEQUENCE [LARGE SCALE GENOMIC DNA]</scope>
    <source>
        <strain evidence="2 3">DSM 21292</strain>
    </source>
</reference>
<protein>
    <submittedName>
        <fullName evidence="2">Uncharacterized protein</fullName>
    </submittedName>
</protein>
<evidence type="ECO:0000313" key="2">
    <source>
        <dbReference type="EMBL" id="MBP2244784.1"/>
    </source>
</evidence>
<name>A0ABS4RR44_PAEXY</name>